<protein>
    <submittedName>
        <fullName evidence="7">NfeD family protein</fullName>
    </submittedName>
</protein>
<gene>
    <name evidence="7" type="ORF">GS601_10105</name>
</gene>
<evidence type="ECO:0000313" key="7">
    <source>
        <dbReference type="EMBL" id="NDJ17640.1"/>
    </source>
</evidence>
<dbReference type="AlphaFoldDB" id="A0A8J7Z8Z5"/>
<evidence type="ECO:0000256" key="5">
    <source>
        <dbReference type="SAM" id="Phobius"/>
    </source>
</evidence>
<dbReference type="Pfam" id="PF01957">
    <property type="entry name" value="NfeD"/>
    <property type="match status" value="1"/>
</dbReference>
<evidence type="ECO:0000259" key="6">
    <source>
        <dbReference type="Pfam" id="PF01957"/>
    </source>
</evidence>
<dbReference type="PANTHER" id="PTHR33507:SF3">
    <property type="entry name" value="INNER MEMBRANE PROTEIN YBBJ"/>
    <property type="match status" value="1"/>
</dbReference>
<evidence type="ECO:0000256" key="3">
    <source>
        <dbReference type="ARBA" id="ARBA00022989"/>
    </source>
</evidence>
<organism evidence="7 8">
    <name type="scientific">Myxacorys almedinensis A</name>
    <dbReference type="NCBI Taxonomy" id="2690445"/>
    <lineage>
        <taxon>Bacteria</taxon>
        <taxon>Bacillati</taxon>
        <taxon>Cyanobacteriota</taxon>
        <taxon>Cyanophyceae</taxon>
        <taxon>Leptolyngbyales</taxon>
        <taxon>Leptolyngbyaceae</taxon>
        <taxon>Myxacorys</taxon>
        <taxon>Myxacorys almedinensis</taxon>
    </lineage>
</organism>
<keyword evidence="3 5" id="KW-1133">Transmembrane helix</keyword>
<feature type="transmembrane region" description="Helical" evidence="5">
    <location>
        <begin position="28"/>
        <end position="59"/>
    </location>
</feature>
<dbReference type="PANTHER" id="PTHR33507">
    <property type="entry name" value="INNER MEMBRANE PROTEIN YBBJ"/>
    <property type="match status" value="1"/>
</dbReference>
<dbReference type="EMBL" id="WVIE01000009">
    <property type="protein sequence ID" value="NDJ17640.1"/>
    <property type="molecule type" value="Genomic_DNA"/>
</dbReference>
<evidence type="ECO:0000256" key="4">
    <source>
        <dbReference type="ARBA" id="ARBA00023136"/>
    </source>
</evidence>
<comment type="caution">
    <text evidence="7">The sequence shown here is derived from an EMBL/GenBank/DDBJ whole genome shotgun (WGS) entry which is preliminary data.</text>
</comment>
<keyword evidence="2 5" id="KW-0812">Transmembrane</keyword>
<dbReference type="Gene3D" id="2.40.50.140">
    <property type="entry name" value="Nucleic acid-binding proteins"/>
    <property type="match status" value="1"/>
</dbReference>
<keyword evidence="4 5" id="KW-0472">Membrane</keyword>
<keyword evidence="8" id="KW-1185">Reference proteome</keyword>
<dbReference type="Proteomes" id="UP000646053">
    <property type="component" value="Unassembled WGS sequence"/>
</dbReference>
<evidence type="ECO:0000256" key="2">
    <source>
        <dbReference type="ARBA" id="ARBA00022692"/>
    </source>
</evidence>
<dbReference type="InterPro" id="IPR002810">
    <property type="entry name" value="NfeD-like_C"/>
</dbReference>
<name>A0A8J7Z8Z5_9CYAN</name>
<dbReference type="InterPro" id="IPR012340">
    <property type="entry name" value="NA-bd_OB-fold"/>
</dbReference>
<evidence type="ECO:0000256" key="1">
    <source>
        <dbReference type="ARBA" id="ARBA00004141"/>
    </source>
</evidence>
<dbReference type="GO" id="GO:0005886">
    <property type="term" value="C:plasma membrane"/>
    <property type="evidence" value="ECO:0007669"/>
    <property type="project" value="TreeGrafter"/>
</dbReference>
<comment type="subcellular location">
    <subcellularLocation>
        <location evidence="1">Membrane</location>
        <topology evidence="1">Multi-pass membrane protein</topology>
    </subcellularLocation>
</comment>
<reference evidence="7" key="1">
    <citation type="submission" date="2019-12" db="EMBL/GenBank/DDBJ databases">
        <title>High-Quality draft genome sequences of three cyanobacteria isolated from the limestone walls of the Old Cathedral of Coimbra.</title>
        <authorList>
            <person name="Tiago I."/>
            <person name="Soares F."/>
            <person name="Portugal A."/>
        </authorList>
    </citation>
    <scope>NUCLEOTIDE SEQUENCE</scope>
    <source>
        <strain evidence="7">A</strain>
    </source>
</reference>
<accession>A0A8J7Z8Z5</accession>
<proteinExistence type="predicted"/>
<dbReference type="InterPro" id="IPR052165">
    <property type="entry name" value="Membrane_assoc_protease"/>
</dbReference>
<sequence>MVWLVAGVLLCLVELVLPTAFIAFVMGLSAIAVSAVAGFLPLGLQVFLWIVLSVGLVFWSRRFVNRKAALKLDATEAETLTEILPGKTGRVLYEGNSWAARCEATSGIIPAHQRVYVVGRKGTTLLVLPHEF</sequence>
<feature type="domain" description="NfeD-like C-terminal" evidence="6">
    <location>
        <begin position="84"/>
        <end position="127"/>
    </location>
</feature>
<evidence type="ECO:0000313" key="8">
    <source>
        <dbReference type="Proteomes" id="UP000646053"/>
    </source>
</evidence>